<keyword evidence="5 12" id="KW-0378">Hydrolase</keyword>
<protein>
    <recommendedName>
        <fullName evidence="12">Replication restart protein PriA</fullName>
    </recommendedName>
    <alternativeName>
        <fullName evidence="12">ATP-dependent DNA helicase PriA</fullName>
        <ecNumber evidence="12">5.6.2.4</ecNumber>
    </alternativeName>
    <alternativeName>
        <fullName evidence="12">DNA 3'-5' helicase PriA</fullName>
    </alternativeName>
</protein>
<dbReference type="PANTHER" id="PTHR30580:SF0">
    <property type="entry name" value="PRIMOSOMAL PROTEIN N"/>
    <property type="match status" value="1"/>
</dbReference>
<accession>A0A660SMU2</accession>
<dbReference type="EC" id="5.6.2.4" evidence="12"/>
<evidence type="ECO:0000256" key="10">
    <source>
        <dbReference type="ARBA" id="ARBA00023235"/>
    </source>
</evidence>
<evidence type="ECO:0000256" key="4">
    <source>
        <dbReference type="ARBA" id="ARBA00022741"/>
    </source>
</evidence>
<dbReference type="GO" id="GO:0008270">
    <property type="term" value="F:zinc ion binding"/>
    <property type="evidence" value="ECO:0007669"/>
    <property type="project" value="UniProtKB-UniRule"/>
</dbReference>
<comment type="function">
    <text evidence="12">Initiates the restart of stalled replication forks, which reloads the replicative helicase on sites other than the origin of replication. Recognizes and binds to abandoned replication forks and remodels them to uncover a helicase loading site. Promotes assembly of the primosome at these replication forks.</text>
</comment>
<dbReference type="Proteomes" id="UP000268469">
    <property type="component" value="Unassembled WGS sequence"/>
</dbReference>
<gene>
    <name evidence="12 15" type="primary">priA</name>
    <name evidence="15" type="ORF">DRP53_00010</name>
</gene>
<feature type="domain" description="Helicase ATP-binding" evidence="13">
    <location>
        <begin position="128"/>
        <end position="293"/>
    </location>
</feature>
<feature type="binding site" evidence="12">
    <location>
        <position position="360"/>
    </location>
    <ligand>
        <name>Zn(2+)</name>
        <dbReference type="ChEBI" id="CHEBI:29105"/>
        <label>2</label>
    </ligand>
</feature>
<dbReference type="InterPro" id="IPR041222">
    <property type="entry name" value="PriA_3primeBD"/>
</dbReference>
<sequence length="625" mass="71712">MESVKVVPLGKPIPPLSYLTERAAPGDLVLVPIRDRVAYGLVIGVGSESRRLRRIRRIVIKRFIPEDLLRTIFWMADYYLAPIDVAIRMAIPRLILPRTAFPSLIREYGEGPVPNRWQRHAIDKIGAAIKSRTHQIFLLYGVTGSGKTEVYINLIQKALRMGMGAIFLYPEIGLTPLYRDRFQRRFPSLVLHSGLNQKTRRSHWHALREGVFPVGIGPRSAIFAPIPKLGLIIVDEEHSTSYKEEFRPPRYHAREVAIARGRFASCPVVLGSATPAVETYYHAVCGRIHLIRLPQRVKHRPLPVVRLVDLRRVKQQPITPCLKRELDRSVSRGEQAIIFINRKGYAPVLICPECGFTPRCPGCDIPLVYYRKEEILRCPYCNYNEPIGPVCPRCHHPRWRMIGMGTERIEEQLRRLFGDKVVRFDRSRVIRDLERIYLQFQNRDRLLMVGTSLVTKGHDFPKVTLVGVINGDQILNLPDFRAGEYTFQVLTQVAGRAGRGRRPGRVIIQTHRPDHPIFQSIKEQSYERFYQEEIIRRKELGYPPFSRLILIRLRGPSLPELLRIGIEIKNKIPEILGPVPSFRRKIGGNHQLIMLLKVDGKDGRLKDLIGKDSRLAVDVDPITTI</sequence>
<evidence type="ECO:0000313" key="15">
    <source>
        <dbReference type="EMBL" id="RKX71812.1"/>
    </source>
</evidence>
<keyword evidence="2 12" id="KW-0235">DNA replication</keyword>
<dbReference type="Pfam" id="PF00270">
    <property type="entry name" value="DEAD"/>
    <property type="match status" value="1"/>
</dbReference>
<dbReference type="InterPro" id="IPR005259">
    <property type="entry name" value="PriA"/>
</dbReference>
<evidence type="ECO:0000256" key="5">
    <source>
        <dbReference type="ARBA" id="ARBA00022801"/>
    </source>
</evidence>
<feature type="binding site" evidence="12">
    <location>
        <position position="394"/>
    </location>
    <ligand>
        <name>Zn(2+)</name>
        <dbReference type="ChEBI" id="CHEBI:29105"/>
        <label>1</label>
    </ligand>
</feature>
<dbReference type="GO" id="GO:0005524">
    <property type="term" value="F:ATP binding"/>
    <property type="evidence" value="ECO:0007669"/>
    <property type="project" value="UniProtKB-UniRule"/>
</dbReference>
<dbReference type="Pfam" id="PF00271">
    <property type="entry name" value="Helicase_C"/>
    <property type="match status" value="1"/>
</dbReference>
<keyword evidence="6 12" id="KW-0347">Helicase</keyword>
<evidence type="ECO:0000256" key="12">
    <source>
        <dbReference type="HAMAP-Rule" id="MF_00983"/>
    </source>
</evidence>
<dbReference type="NCBIfam" id="TIGR00595">
    <property type="entry name" value="priA"/>
    <property type="match status" value="1"/>
</dbReference>
<comment type="cofactor">
    <cofactor evidence="12">
        <name>Zn(2+)</name>
        <dbReference type="ChEBI" id="CHEBI:29105"/>
    </cofactor>
    <text evidence="12">Binds 2 zinc ions per subunit.</text>
</comment>
<dbReference type="GO" id="GO:0003677">
    <property type="term" value="F:DNA binding"/>
    <property type="evidence" value="ECO:0007669"/>
    <property type="project" value="UniProtKB-UniRule"/>
</dbReference>
<keyword evidence="3 12" id="KW-0479">Metal-binding</keyword>
<dbReference type="InterPro" id="IPR014001">
    <property type="entry name" value="Helicase_ATP-bd"/>
</dbReference>
<dbReference type="GO" id="GO:0006310">
    <property type="term" value="P:DNA recombination"/>
    <property type="evidence" value="ECO:0007669"/>
    <property type="project" value="InterPro"/>
</dbReference>
<comment type="similarity">
    <text evidence="12">Belongs to the helicase family. PriA subfamily.</text>
</comment>
<organism evidence="15 16">
    <name type="scientific">candidate division WOR-3 bacterium</name>
    <dbReference type="NCBI Taxonomy" id="2052148"/>
    <lineage>
        <taxon>Bacteria</taxon>
        <taxon>Bacteria division WOR-3</taxon>
    </lineage>
</organism>
<dbReference type="PROSITE" id="PS51194">
    <property type="entry name" value="HELICASE_CTER"/>
    <property type="match status" value="1"/>
</dbReference>
<keyword evidence="8 12" id="KW-0067">ATP-binding</keyword>
<dbReference type="HAMAP" id="MF_00983">
    <property type="entry name" value="PriA"/>
    <property type="match status" value="1"/>
</dbReference>
<keyword evidence="9 12" id="KW-0238">DNA-binding</keyword>
<evidence type="ECO:0000256" key="7">
    <source>
        <dbReference type="ARBA" id="ARBA00022833"/>
    </source>
</evidence>
<keyword evidence="7 12" id="KW-0862">Zinc</keyword>
<dbReference type="SMART" id="SM00487">
    <property type="entry name" value="DEXDc"/>
    <property type="match status" value="1"/>
</dbReference>
<keyword evidence="10 12" id="KW-0413">Isomerase</keyword>
<evidence type="ECO:0000256" key="2">
    <source>
        <dbReference type="ARBA" id="ARBA00022705"/>
    </source>
</evidence>
<proteinExistence type="inferred from homology"/>
<feature type="binding site" evidence="12">
    <location>
        <position position="363"/>
    </location>
    <ligand>
        <name>Zn(2+)</name>
        <dbReference type="ChEBI" id="CHEBI:29105"/>
        <label>2</label>
    </ligand>
</feature>
<dbReference type="Pfam" id="PF18319">
    <property type="entry name" value="Zn_ribbon_PriA"/>
    <property type="match status" value="1"/>
</dbReference>
<dbReference type="GO" id="GO:0043138">
    <property type="term" value="F:3'-5' DNA helicase activity"/>
    <property type="evidence" value="ECO:0007669"/>
    <property type="project" value="UniProtKB-EC"/>
</dbReference>
<dbReference type="GO" id="GO:0006270">
    <property type="term" value="P:DNA replication initiation"/>
    <property type="evidence" value="ECO:0007669"/>
    <property type="project" value="TreeGrafter"/>
</dbReference>
<reference evidence="15 16" key="1">
    <citation type="submission" date="2018-06" db="EMBL/GenBank/DDBJ databases">
        <title>Extensive metabolic versatility and redundancy in microbially diverse, dynamic hydrothermal sediments.</title>
        <authorList>
            <person name="Dombrowski N."/>
            <person name="Teske A."/>
            <person name="Baker B.J."/>
        </authorList>
    </citation>
    <scope>NUCLEOTIDE SEQUENCE [LARGE SCALE GENOMIC DNA]</scope>
    <source>
        <strain evidence="15">B36_G15</strain>
    </source>
</reference>
<dbReference type="Gene3D" id="3.40.50.300">
    <property type="entry name" value="P-loop containing nucleotide triphosphate hydrolases"/>
    <property type="match status" value="2"/>
</dbReference>
<dbReference type="FunFam" id="3.40.50.300:FF:000489">
    <property type="entry name" value="Primosome assembly protein PriA"/>
    <property type="match status" value="1"/>
</dbReference>
<evidence type="ECO:0000256" key="1">
    <source>
        <dbReference type="ARBA" id="ARBA00022515"/>
    </source>
</evidence>
<evidence type="ECO:0000256" key="6">
    <source>
        <dbReference type="ARBA" id="ARBA00022806"/>
    </source>
</evidence>
<dbReference type="InterPro" id="IPR011545">
    <property type="entry name" value="DEAD/DEAH_box_helicase_dom"/>
</dbReference>
<evidence type="ECO:0000256" key="11">
    <source>
        <dbReference type="ARBA" id="ARBA00048988"/>
    </source>
</evidence>
<dbReference type="SMART" id="SM00490">
    <property type="entry name" value="HELICc"/>
    <property type="match status" value="1"/>
</dbReference>
<dbReference type="InterPro" id="IPR001650">
    <property type="entry name" value="Helicase_C-like"/>
</dbReference>
<feature type="binding site" evidence="12">
    <location>
        <position position="378"/>
    </location>
    <ligand>
        <name>Zn(2+)</name>
        <dbReference type="ChEBI" id="CHEBI:29105"/>
        <label>2</label>
    </ligand>
</feature>
<dbReference type="GO" id="GO:0006302">
    <property type="term" value="P:double-strand break repair"/>
    <property type="evidence" value="ECO:0007669"/>
    <property type="project" value="InterPro"/>
</dbReference>
<dbReference type="EMBL" id="QNBE01000001">
    <property type="protein sequence ID" value="RKX71812.1"/>
    <property type="molecule type" value="Genomic_DNA"/>
</dbReference>
<comment type="catalytic activity">
    <reaction evidence="12">
        <text>Couples ATP hydrolysis with the unwinding of duplex DNA by translocating in the 3'-5' direction.</text>
        <dbReference type="EC" id="5.6.2.4"/>
    </reaction>
</comment>
<dbReference type="PROSITE" id="PS51192">
    <property type="entry name" value="HELICASE_ATP_BIND_1"/>
    <property type="match status" value="1"/>
</dbReference>
<feature type="binding site" evidence="12">
    <location>
        <position position="391"/>
    </location>
    <ligand>
        <name>Zn(2+)</name>
        <dbReference type="ChEBI" id="CHEBI:29105"/>
        <label>1</label>
    </ligand>
</feature>
<dbReference type="GO" id="GO:0016787">
    <property type="term" value="F:hydrolase activity"/>
    <property type="evidence" value="ECO:0007669"/>
    <property type="project" value="UniProtKB-KW"/>
</dbReference>
<feature type="binding site" evidence="12">
    <location>
        <position position="351"/>
    </location>
    <ligand>
        <name>Zn(2+)</name>
        <dbReference type="ChEBI" id="CHEBI:29105"/>
        <label>1</label>
    </ligand>
</feature>
<feature type="binding site" evidence="12">
    <location>
        <position position="354"/>
    </location>
    <ligand>
        <name>Zn(2+)</name>
        <dbReference type="ChEBI" id="CHEBI:29105"/>
        <label>1</label>
    </ligand>
</feature>
<keyword evidence="1 12" id="KW-0639">Primosome</keyword>
<dbReference type="InterPro" id="IPR027417">
    <property type="entry name" value="P-loop_NTPase"/>
</dbReference>
<comment type="caution">
    <text evidence="15">The sequence shown here is derived from an EMBL/GenBank/DDBJ whole genome shotgun (WGS) entry which is preliminary data.</text>
</comment>
<evidence type="ECO:0000256" key="8">
    <source>
        <dbReference type="ARBA" id="ARBA00022840"/>
    </source>
</evidence>
<dbReference type="GO" id="GO:0006269">
    <property type="term" value="P:DNA replication, synthesis of primer"/>
    <property type="evidence" value="ECO:0007669"/>
    <property type="project" value="UniProtKB-KW"/>
</dbReference>
<evidence type="ECO:0000313" key="16">
    <source>
        <dbReference type="Proteomes" id="UP000268469"/>
    </source>
</evidence>
<feature type="binding site" evidence="12">
    <location>
        <position position="381"/>
    </location>
    <ligand>
        <name>Zn(2+)</name>
        <dbReference type="ChEBI" id="CHEBI:29105"/>
        <label>2</label>
    </ligand>
</feature>
<name>A0A660SMU2_UNCW3</name>
<comment type="catalytic activity">
    <reaction evidence="11 12">
        <text>ATP + H2O = ADP + phosphate + H(+)</text>
        <dbReference type="Rhea" id="RHEA:13065"/>
        <dbReference type="ChEBI" id="CHEBI:15377"/>
        <dbReference type="ChEBI" id="CHEBI:15378"/>
        <dbReference type="ChEBI" id="CHEBI:30616"/>
        <dbReference type="ChEBI" id="CHEBI:43474"/>
        <dbReference type="ChEBI" id="CHEBI:456216"/>
        <dbReference type="EC" id="5.6.2.4"/>
    </reaction>
</comment>
<dbReference type="InterPro" id="IPR040498">
    <property type="entry name" value="PriA_CRR"/>
</dbReference>
<evidence type="ECO:0000259" key="13">
    <source>
        <dbReference type="PROSITE" id="PS51192"/>
    </source>
</evidence>
<dbReference type="Pfam" id="PF17764">
    <property type="entry name" value="PriA_3primeBD"/>
    <property type="match status" value="1"/>
</dbReference>
<dbReference type="Gene3D" id="3.40.1440.60">
    <property type="entry name" value="PriA, 3(prime) DNA-binding domain"/>
    <property type="match status" value="1"/>
</dbReference>
<dbReference type="GO" id="GO:1990077">
    <property type="term" value="C:primosome complex"/>
    <property type="evidence" value="ECO:0007669"/>
    <property type="project" value="UniProtKB-UniRule"/>
</dbReference>
<evidence type="ECO:0000256" key="9">
    <source>
        <dbReference type="ARBA" id="ARBA00023125"/>
    </source>
</evidence>
<dbReference type="AlphaFoldDB" id="A0A660SMU2"/>
<dbReference type="SUPFAM" id="SSF52540">
    <property type="entry name" value="P-loop containing nucleoside triphosphate hydrolases"/>
    <property type="match status" value="2"/>
</dbReference>
<dbReference type="InterPro" id="IPR042115">
    <property type="entry name" value="PriA_3primeBD_sf"/>
</dbReference>
<comment type="subunit">
    <text evidence="12">Component of the replication restart primosome.</text>
</comment>
<dbReference type="PANTHER" id="PTHR30580">
    <property type="entry name" value="PRIMOSOMAL PROTEIN N"/>
    <property type="match status" value="1"/>
</dbReference>
<evidence type="ECO:0000259" key="14">
    <source>
        <dbReference type="PROSITE" id="PS51194"/>
    </source>
</evidence>
<keyword evidence="4 12" id="KW-0547">Nucleotide-binding</keyword>
<evidence type="ECO:0000256" key="3">
    <source>
        <dbReference type="ARBA" id="ARBA00022723"/>
    </source>
</evidence>
<feature type="domain" description="Helicase C-terminal" evidence="14">
    <location>
        <begin position="364"/>
        <end position="541"/>
    </location>
</feature>